<comment type="caution">
    <text evidence="1">The sequence shown here is derived from an EMBL/GenBank/DDBJ whole genome shotgun (WGS) entry which is preliminary data.</text>
</comment>
<evidence type="ECO:0000313" key="1">
    <source>
        <dbReference type="EMBL" id="MDG2989986.1"/>
    </source>
</evidence>
<sequence>MKVLHLPSAVGGNPQGLSKHLNQLGIQSETWVFKQNYIQYPVTKVLFSQNDFLISREMKRLKAFLYVFADYDVIHYNFGSTLYSWESMYPNDNSFLKKRFRSFYSAYLSFMQLFELNILKWRKILVFVHYQGTDARQGDYCIEHFGPEVGPQVSYQFYTPESDVRKRREIQRLSKYCKKIYALNPDLMYVLPPQTEFIPYSHISLNEWTPNYTQLQNRPLKIGHAPSNRKAKGTQFLLDALDNLKQEGYKFELILVEGMSHADAKAQYQDIDILVDQLLLGWYGGLAVEAMALGKPVIVYIREQDLGFVPPEMVNDFPFIQSSLETIEETLRLVLKMPREKLWAIAQQSRAYVEKWHDPLKIASKILKDYESFLS</sequence>
<name>A0ABT6EW25_9SYNE</name>
<gene>
    <name evidence="1" type="ORF">L3556_03415</name>
</gene>
<reference evidence="1" key="1">
    <citation type="journal article" date="2022" name="Genome Biol. Evol.">
        <title>A New Gene Family Diagnostic for Intracellular Biomineralization of Amorphous Ca Carbonates by Cyanobacteria.</title>
        <authorList>
            <person name="Benzerara K."/>
            <person name="Duprat E."/>
            <person name="Bitard-Feildel T."/>
            <person name="Caumes G."/>
            <person name="Cassier-Chauvat C."/>
            <person name="Chauvat F."/>
            <person name="Dezi M."/>
            <person name="Diop S.I."/>
            <person name="Gaschignard G."/>
            <person name="Gorgen S."/>
            <person name="Gugger M."/>
            <person name="Lopez-Garcia P."/>
            <person name="Millet M."/>
            <person name="Skouri-Panet F."/>
            <person name="Moreira D."/>
            <person name="Callebaut I."/>
        </authorList>
    </citation>
    <scope>NUCLEOTIDE SEQUENCE</scope>
    <source>
        <strain evidence="1">G9</strain>
    </source>
</reference>
<dbReference type="EMBL" id="JAKKUT010000002">
    <property type="protein sequence ID" value="MDG2989986.1"/>
    <property type="molecule type" value="Genomic_DNA"/>
</dbReference>
<dbReference type="RefSeq" id="WP_277865910.1">
    <property type="nucleotide sequence ID" value="NZ_JAKKUT010000002.1"/>
</dbReference>
<reference evidence="1" key="2">
    <citation type="submission" date="2022-01" db="EMBL/GenBank/DDBJ databases">
        <authorList>
            <person name="Zivanovic Y."/>
            <person name="Moreira D."/>
            <person name="Lopez-Garcia P."/>
        </authorList>
    </citation>
    <scope>NUCLEOTIDE SEQUENCE</scope>
    <source>
        <strain evidence="1">G9</strain>
    </source>
</reference>
<dbReference type="Proteomes" id="UP001154265">
    <property type="component" value="Unassembled WGS sequence"/>
</dbReference>
<dbReference type="SUPFAM" id="SSF53756">
    <property type="entry name" value="UDP-Glycosyltransferase/glycogen phosphorylase"/>
    <property type="match status" value="1"/>
</dbReference>
<accession>A0ABT6EW25</accession>
<proteinExistence type="predicted"/>
<protein>
    <submittedName>
        <fullName evidence="1">Glycosyltransferase family 1 protein</fullName>
    </submittedName>
</protein>
<keyword evidence="2" id="KW-1185">Reference proteome</keyword>
<organism evidence="1 2">
    <name type="scientific">Candidatus Synechococcus calcipolaris G9</name>
    <dbReference type="NCBI Taxonomy" id="1497997"/>
    <lineage>
        <taxon>Bacteria</taxon>
        <taxon>Bacillati</taxon>
        <taxon>Cyanobacteriota</taxon>
        <taxon>Cyanophyceae</taxon>
        <taxon>Synechococcales</taxon>
        <taxon>Synechococcaceae</taxon>
        <taxon>Synechococcus</taxon>
    </lineage>
</organism>
<evidence type="ECO:0000313" key="2">
    <source>
        <dbReference type="Proteomes" id="UP001154265"/>
    </source>
</evidence>